<dbReference type="OrthoDB" id="48232at2759"/>
<dbReference type="Pfam" id="PF01769">
    <property type="entry name" value="MgtE"/>
    <property type="match status" value="1"/>
</dbReference>
<evidence type="ECO:0000256" key="7">
    <source>
        <dbReference type="ARBA" id="ARBA00023136"/>
    </source>
</evidence>
<feature type="compositionally biased region" description="Basic and acidic residues" evidence="8">
    <location>
        <begin position="7"/>
        <end position="26"/>
    </location>
</feature>
<name>A0A9W6BQC3_9CHLO</name>
<evidence type="ECO:0000256" key="2">
    <source>
        <dbReference type="ARBA" id="ARBA00009749"/>
    </source>
</evidence>
<evidence type="ECO:0000313" key="11">
    <source>
        <dbReference type="EMBL" id="GLC56274.1"/>
    </source>
</evidence>
<keyword evidence="5" id="KW-0460">Magnesium</keyword>
<dbReference type="SUPFAM" id="SSF161093">
    <property type="entry name" value="MgtE membrane domain-like"/>
    <property type="match status" value="1"/>
</dbReference>
<dbReference type="Gene3D" id="1.10.357.20">
    <property type="entry name" value="SLC41 divalent cation transporters, integral membrane domain"/>
    <property type="match status" value="1"/>
</dbReference>
<comment type="subcellular location">
    <subcellularLocation>
        <location evidence="1">Membrane</location>
        <topology evidence="1">Multi-pass membrane protein</topology>
    </subcellularLocation>
</comment>
<keyword evidence="3" id="KW-0813">Transport</keyword>
<protein>
    <recommendedName>
        <fullName evidence="10">SLC41A/MgtE integral membrane domain-containing protein</fullName>
    </recommendedName>
</protein>
<feature type="domain" description="SLC41A/MgtE integral membrane" evidence="10">
    <location>
        <begin position="91"/>
        <end position="215"/>
    </location>
</feature>
<dbReference type="Proteomes" id="UP001165080">
    <property type="component" value="Unassembled WGS sequence"/>
</dbReference>
<evidence type="ECO:0000256" key="1">
    <source>
        <dbReference type="ARBA" id="ARBA00004141"/>
    </source>
</evidence>
<evidence type="ECO:0000256" key="4">
    <source>
        <dbReference type="ARBA" id="ARBA00022692"/>
    </source>
</evidence>
<feature type="transmembrane region" description="Helical" evidence="9">
    <location>
        <begin position="57"/>
        <end position="77"/>
    </location>
</feature>
<dbReference type="PANTHER" id="PTHR41394">
    <property type="entry name" value="MAGNESIUM TRANSPORTER MGTE"/>
    <property type="match status" value="1"/>
</dbReference>
<evidence type="ECO:0000256" key="9">
    <source>
        <dbReference type="SAM" id="Phobius"/>
    </source>
</evidence>
<gene>
    <name evidence="11" type="primary">PLEST008875</name>
    <name evidence="11" type="ORF">PLESTB_001087100</name>
</gene>
<keyword evidence="12" id="KW-1185">Reference proteome</keyword>
<keyword evidence="7 9" id="KW-0472">Membrane</keyword>
<dbReference type="GO" id="GO:0008324">
    <property type="term" value="F:monoatomic cation transmembrane transporter activity"/>
    <property type="evidence" value="ECO:0007669"/>
    <property type="project" value="InterPro"/>
</dbReference>
<comment type="similarity">
    <text evidence="2">Belongs to the SLC41A transporter family.</text>
</comment>
<dbReference type="EMBL" id="BRXU01000015">
    <property type="protein sequence ID" value="GLC56274.1"/>
    <property type="molecule type" value="Genomic_DNA"/>
</dbReference>
<feature type="transmembrane region" description="Helical" evidence="9">
    <location>
        <begin position="197"/>
        <end position="215"/>
    </location>
</feature>
<evidence type="ECO:0000313" key="12">
    <source>
        <dbReference type="Proteomes" id="UP001165080"/>
    </source>
</evidence>
<feature type="transmembrane region" description="Helical" evidence="9">
    <location>
        <begin position="159"/>
        <end position="185"/>
    </location>
</feature>
<dbReference type="PANTHER" id="PTHR41394:SF8">
    <property type="entry name" value="MAGNESIUM TRANSPORTER MGTE"/>
    <property type="match status" value="1"/>
</dbReference>
<dbReference type="GO" id="GO:0016020">
    <property type="term" value="C:membrane"/>
    <property type="evidence" value="ECO:0007669"/>
    <property type="project" value="UniProtKB-SubCell"/>
</dbReference>
<dbReference type="InterPro" id="IPR006667">
    <property type="entry name" value="SLC41_membr_dom"/>
</dbReference>
<evidence type="ECO:0000256" key="8">
    <source>
        <dbReference type="SAM" id="MobiDB-lite"/>
    </source>
</evidence>
<evidence type="ECO:0000256" key="3">
    <source>
        <dbReference type="ARBA" id="ARBA00022448"/>
    </source>
</evidence>
<reference evidence="11 12" key="1">
    <citation type="journal article" date="2023" name="Commun. Biol.">
        <title>Reorganization of the ancestral sex-determining regions during the evolution of trioecy in Pleodorina starrii.</title>
        <authorList>
            <person name="Takahashi K."/>
            <person name="Suzuki S."/>
            <person name="Kawai-Toyooka H."/>
            <person name="Yamamoto K."/>
            <person name="Hamaji T."/>
            <person name="Ootsuki R."/>
            <person name="Yamaguchi H."/>
            <person name="Kawachi M."/>
            <person name="Higashiyama T."/>
            <person name="Nozaki H."/>
        </authorList>
    </citation>
    <scope>NUCLEOTIDE SEQUENCE [LARGE SCALE GENOMIC DNA]</scope>
    <source>
        <strain evidence="11 12">NIES-4479</strain>
    </source>
</reference>
<feature type="region of interest" description="Disordered" evidence="8">
    <location>
        <begin position="1"/>
        <end position="26"/>
    </location>
</feature>
<feature type="transmembrane region" description="Helical" evidence="9">
    <location>
        <begin position="89"/>
        <end position="110"/>
    </location>
</feature>
<evidence type="ECO:0000259" key="10">
    <source>
        <dbReference type="Pfam" id="PF01769"/>
    </source>
</evidence>
<dbReference type="InterPro" id="IPR036739">
    <property type="entry name" value="SLC41_membr_dom_sf"/>
</dbReference>
<organism evidence="11 12">
    <name type="scientific">Pleodorina starrii</name>
    <dbReference type="NCBI Taxonomy" id="330485"/>
    <lineage>
        <taxon>Eukaryota</taxon>
        <taxon>Viridiplantae</taxon>
        <taxon>Chlorophyta</taxon>
        <taxon>core chlorophytes</taxon>
        <taxon>Chlorophyceae</taxon>
        <taxon>CS clade</taxon>
        <taxon>Chlamydomonadales</taxon>
        <taxon>Volvocaceae</taxon>
        <taxon>Pleodorina</taxon>
    </lineage>
</organism>
<keyword evidence="4 9" id="KW-0812">Transmembrane</keyword>
<accession>A0A9W6BQC3</accession>
<feature type="transmembrane region" description="Helical" evidence="9">
    <location>
        <begin position="131"/>
        <end position="153"/>
    </location>
</feature>
<sequence>MVVGTFRVEKDRSGKGPDRDDRDERGHLLEGARAEVRVDSVDDYSRHSVFDITRTRCGWLITFCLGLLLSALIVQRFEDLLEHHVQLSFFVPLIMGHGGNTGSQTVSTIIRSLALRQIGQRDMLRTVGKEALAGALMGGLLGALILLLSLMWPHLGVRVGLTVCVALPLISMWANAVGALLTLLADRFKMDPAVTSVPLMTTIVDATGLIVYFYIAELFLDVSTHASIAHAAAATVVNASPSPAKVTAAVAAATAAANAGAAKEVGRAVSEAVRKMLSPPPAPAKSGRGKGRRLLAGALSWPVGTPVRP</sequence>
<evidence type="ECO:0000256" key="5">
    <source>
        <dbReference type="ARBA" id="ARBA00022842"/>
    </source>
</evidence>
<evidence type="ECO:0000256" key="6">
    <source>
        <dbReference type="ARBA" id="ARBA00022989"/>
    </source>
</evidence>
<keyword evidence="6 9" id="KW-1133">Transmembrane helix</keyword>
<dbReference type="AlphaFoldDB" id="A0A9W6BQC3"/>
<proteinExistence type="inferred from homology"/>
<comment type="caution">
    <text evidence="11">The sequence shown here is derived from an EMBL/GenBank/DDBJ whole genome shotgun (WGS) entry which is preliminary data.</text>
</comment>